<keyword evidence="6" id="KW-0732">Signal</keyword>
<evidence type="ECO:0000256" key="2">
    <source>
        <dbReference type="ARBA" id="ARBA00022692"/>
    </source>
</evidence>
<evidence type="ECO:0000256" key="3">
    <source>
        <dbReference type="ARBA" id="ARBA00022989"/>
    </source>
</evidence>
<keyword evidence="4" id="KW-0472">Membrane</keyword>
<evidence type="ECO:0000256" key="5">
    <source>
        <dbReference type="ARBA" id="ARBA00023180"/>
    </source>
</evidence>
<gene>
    <name evidence="7" type="ORF">BEMITA_LOCUS9470</name>
</gene>
<dbReference type="EMBL" id="OU963866">
    <property type="protein sequence ID" value="CAH0390774.1"/>
    <property type="molecule type" value="Genomic_DNA"/>
</dbReference>
<organism evidence="7 8">
    <name type="scientific">Bemisia tabaci</name>
    <name type="common">Sweetpotato whitefly</name>
    <name type="synonym">Aleurodes tabaci</name>
    <dbReference type="NCBI Taxonomy" id="7038"/>
    <lineage>
        <taxon>Eukaryota</taxon>
        <taxon>Metazoa</taxon>
        <taxon>Ecdysozoa</taxon>
        <taxon>Arthropoda</taxon>
        <taxon>Hexapoda</taxon>
        <taxon>Insecta</taxon>
        <taxon>Pterygota</taxon>
        <taxon>Neoptera</taxon>
        <taxon>Paraneoptera</taxon>
        <taxon>Hemiptera</taxon>
        <taxon>Sternorrhyncha</taxon>
        <taxon>Aleyrodoidea</taxon>
        <taxon>Aleyrodidae</taxon>
        <taxon>Aleyrodinae</taxon>
        <taxon>Bemisia</taxon>
    </lineage>
</organism>
<name>A0A9P0AFN7_BEMTA</name>
<evidence type="ECO:0000313" key="7">
    <source>
        <dbReference type="EMBL" id="CAH0390774.1"/>
    </source>
</evidence>
<comment type="subcellular location">
    <subcellularLocation>
        <location evidence="1">Membrane</location>
    </subcellularLocation>
</comment>
<dbReference type="InterPro" id="IPR050726">
    <property type="entry name" value="mGluR"/>
</dbReference>
<feature type="signal peptide" evidence="6">
    <location>
        <begin position="1"/>
        <end position="19"/>
    </location>
</feature>
<dbReference type="AlphaFoldDB" id="A0A9P0AFN7"/>
<keyword evidence="5" id="KW-0325">Glycoprotein</keyword>
<reference evidence="7" key="1">
    <citation type="submission" date="2021-12" db="EMBL/GenBank/DDBJ databases">
        <authorList>
            <person name="King R."/>
        </authorList>
    </citation>
    <scope>NUCLEOTIDE SEQUENCE</scope>
</reference>
<dbReference type="Proteomes" id="UP001152759">
    <property type="component" value="Chromosome 5"/>
</dbReference>
<evidence type="ECO:0000256" key="6">
    <source>
        <dbReference type="SAM" id="SignalP"/>
    </source>
</evidence>
<dbReference type="PANTHER" id="PTHR24060">
    <property type="entry name" value="METABOTROPIC GLUTAMATE RECEPTOR"/>
    <property type="match status" value="1"/>
</dbReference>
<keyword evidence="2" id="KW-0812">Transmembrane</keyword>
<proteinExistence type="predicted"/>
<dbReference type="PRINTS" id="PR00248">
    <property type="entry name" value="GPCRMGR"/>
</dbReference>
<feature type="chain" id="PRO_5040205598" evidence="6">
    <location>
        <begin position="20"/>
        <end position="156"/>
    </location>
</feature>
<dbReference type="GO" id="GO:0004930">
    <property type="term" value="F:G protein-coupled receptor activity"/>
    <property type="evidence" value="ECO:0007669"/>
    <property type="project" value="InterPro"/>
</dbReference>
<sequence>MRRPGIVLGILAVSLLVEAGVTLSDVTLGKKPPGVKCRAVNKVRHKKLERQCSFDPEAPRSKRRRHMDLIQSESLVTTREDAELQWPVKKEADVGGDLILGGLMMVHEREDSRTCGPIMPQGGIQALETMLYTLDHINKDAAFRMSIGAHILDDFD</sequence>
<keyword evidence="3" id="KW-1133">Transmembrane helix</keyword>
<evidence type="ECO:0000256" key="1">
    <source>
        <dbReference type="ARBA" id="ARBA00004370"/>
    </source>
</evidence>
<evidence type="ECO:0000256" key="4">
    <source>
        <dbReference type="ARBA" id="ARBA00023136"/>
    </source>
</evidence>
<dbReference type="Gene3D" id="3.40.50.2300">
    <property type="match status" value="1"/>
</dbReference>
<dbReference type="InterPro" id="IPR000337">
    <property type="entry name" value="GPCR_3"/>
</dbReference>
<accession>A0A9P0AFN7</accession>
<evidence type="ECO:0000313" key="8">
    <source>
        <dbReference type="Proteomes" id="UP001152759"/>
    </source>
</evidence>
<protein>
    <submittedName>
        <fullName evidence="7">Uncharacterized protein</fullName>
    </submittedName>
</protein>
<dbReference type="GO" id="GO:0016020">
    <property type="term" value="C:membrane"/>
    <property type="evidence" value="ECO:0007669"/>
    <property type="project" value="UniProtKB-SubCell"/>
</dbReference>
<keyword evidence="8" id="KW-1185">Reference proteome</keyword>